<name>A0A084JIW6_9CLOT</name>
<dbReference type="Pfam" id="PF20143">
    <property type="entry name" value="NAD_kinase_C"/>
    <property type="match status" value="1"/>
</dbReference>
<feature type="binding site" evidence="8">
    <location>
        <position position="162"/>
    </location>
    <ligand>
        <name>NAD(+)</name>
        <dbReference type="ChEBI" id="CHEBI:57540"/>
    </ligand>
</feature>
<dbReference type="STRING" id="318464.IO99_01705"/>
<dbReference type="InterPro" id="IPR016064">
    <property type="entry name" value="NAD/diacylglycerol_kinase_sf"/>
</dbReference>
<dbReference type="eggNOG" id="COG0061">
    <property type="taxonomic scope" value="Bacteria"/>
</dbReference>
<dbReference type="SUPFAM" id="SSF111331">
    <property type="entry name" value="NAD kinase/diacylglycerol kinase-like"/>
    <property type="match status" value="1"/>
</dbReference>
<accession>A0A084JIW6</accession>
<evidence type="ECO:0000256" key="5">
    <source>
        <dbReference type="ARBA" id="ARBA00022857"/>
    </source>
</evidence>
<evidence type="ECO:0000313" key="10">
    <source>
        <dbReference type="Proteomes" id="UP000028542"/>
    </source>
</evidence>
<dbReference type="InterPro" id="IPR017437">
    <property type="entry name" value="ATP-NAD_kinase_PpnK-typ_C"/>
</dbReference>
<keyword evidence="2 8" id="KW-0547">Nucleotide-binding</keyword>
<feature type="binding site" evidence="8">
    <location>
        <begin position="134"/>
        <end position="135"/>
    </location>
    <ligand>
        <name>NAD(+)</name>
        <dbReference type="ChEBI" id="CHEBI:57540"/>
    </ligand>
</feature>
<sequence length="289" mass="32618">MKSIGININSSKDKKNTILNYVHDLIKEEFPESELHIFKDAEGLELEENKKLDLLVTLGGDGTILRAARKIYKYGVPILGVNIGHLGFLTSVELTEVSEAIKKLKNNEFKIMERMMIKVTIPKKDGENVHVALNDIVITKGILSRMLTYNIFVDGSFYSSYKADGLIVSTPTGSTAYSLSAGGPIIYPTMELISLTPICPISNGVKTIILDPHNKIKIILNTNEDNVFLTCDGHLELESDKYNEMIIETIEDKCKIVQFKDYDYFKILRTKIISRSMDCEEKIYERKSP</sequence>
<organism evidence="9 10">
    <name type="scientific">Clostridium sulfidigenes</name>
    <dbReference type="NCBI Taxonomy" id="318464"/>
    <lineage>
        <taxon>Bacteria</taxon>
        <taxon>Bacillati</taxon>
        <taxon>Bacillota</taxon>
        <taxon>Clostridia</taxon>
        <taxon>Eubacteriales</taxon>
        <taxon>Clostridiaceae</taxon>
        <taxon>Clostridium</taxon>
    </lineage>
</organism>
<dbReference type="GO" id="GO:0051287">
    <property type="term" value="F:NAD binding"/>
    <property type="evidence" value="ECO:0007669"/>
    <property type="project" value="UniProtKB-ARBA"/>
</dbReference>
<dbReference type="EMBL" id="JPMD01000001">
    <property type="protein sequence ID" value="KEZ88900.1"/>
    <property type="molecule type" value="Genomic_DNA"/>
</dbReference>
<dbReference type="GO" id="GO:0019674">
    <property type="term" value="P:NAD+ metabolic process"/>
    <property type="evidence" value="ECO:0007669"/>
    <property type="project" value="InterPro"/>
</dbReference>
<keyword evidence="5 8" id="KW-0521">NADP</keyword>
<evidence type="ECO:0000256" key="4">
    <source>
        <dbReference type="ARBA" id="ARBA00022840"/>
    </source>
</evidence>
<feature type="binding site" evidence="8">
    <location>
        <position position="164"/>
    </location>
    <ligand>
        <name>NAD(+)</name>
        <dbReference type="ChEBI" id="CHEBI:57540"/>
    </ligand>
</feature>
<reference evidence="9 10" key="1">
    <citation type="submission" date="2014-07" db="EMBL/GenBank/DDBJ databases">
        <title>Draft genome of Clostridium sulfidigenes 113A isolated from sediments associated with methane hydrate from Krishna Godavari basin.</title>
        <authorList>
            <person name="Honkalas V.S."/>
            <person name="Dabir A.P."/>
            <person name="Arora P."/>
            <person name="Dhakephalkar P.K."/>
        </authorList>
    </citation>
    <scope>NUCLEOTIDE SEQUENCE [LARGE SCALE GENOMIC DNA]</scope>
    <source>
        <strain evidence="9 10">113A</strain>
    </source>
</reference>
<evidence type="ECO:0000256" key="6">
    <source>
        <dbReference type="ARBA" id="ARBA00023027"/>
    </source>
</evidence>
<evidence type="ECO:0000256" key="7">
    <source>
        <dbReference type="ARBA" id="ARBA00047925"/>
    </source>
</evidence>
<dbReference type="GO" id="GO:0005524">
    <property type="term" value="F:ATP binding"/>
    <property type="evidence" value="ECO:0007669"/>
    <property type="project" value="UniProtKB-KW"/>
</dbReference>
<feature type="active site" description="Proton acceptor" evidence="8">
    <location>
        <position position="61"/>
    </location>
</feature>
<dbReference type="AlphaFoldDB" id="A0A084JIW6"/>
<proteinExistence type="inferred from homology"/>
<dbReference type="EC" id="2.7.1.23" evidence="8"/>
<dbReference type="HAMAP" id="MF_00361">
    <property type="entry name" value="NAD_kinase"/>
    <property type="match status" value="1"/>
</dbReference>
<feature type="binding site" evidence="8">
    <location>
        <begin position="61"/>
        <end position="62"/>
    </location>
    <ligand>
        <name>NAD(+)</name>
        <dbReference type="ChEBI" id="CHEBI:57540"/>
    </ligand>
</feature>
<evidence type="ECO:0000313" key="9">
    <source>
        <dbReference type="EMBL" id="KEZ88900.1"/>
    </source>
</evidence>
<dbReference type="InterPro" id="IPR002504">
    <property type="entry name" value="NADK"/>
</dbReference>
<dbReference type="PANTHER" id="PTHR20275">
    <property type="entry name" value="NAD KINASE"/>
    <property type="match status" value="1"/>
</dbReference>
<comment type="cofactor">
    <cofactor evidence="8">
        <name>a divalent metal cation</name>
        <dbReference type="ChEBI" id="CHEBI:60240"/>
    </cofactor>
</comment>
<comment type="caution">
    <text evidence="8">Lacks conserved residue(s) required for the propagation of feature annotation.</text>
</comment>
<dbReference type="GO" id="GO:0006741">
    <property type="term" value="P:NADP+ biosynthetic process"/>
    <property type="evidence" value="ECO:0007669"/>
    <property type="project" value="UniProtKB-UniRule"/>
</dbReference>
<comment type="caution">
    <text evidence="9">The sequence shown here is derived from an EMBL/GenBank/DDBJ whole genome shotgun (WGS) entry which is preliminary data.</text>
</comment>
<dbReference type="GO" id="GO:0046872">
    <property type="term" value="F:metal ion binding"/>
    <property type="evidence" value="ECO:0007669"/>
    <property type="project" value="UniProtKB-UniRule"/>
</dbReference>
<dbReference type="Pfam" id="PF01513">
    <property type="entry name" value="NAD_kinase"/>
    <property type="match status" value="1"/>
</dbReference>
<dbReference type="RefSeq" id="WP_035129380.1">
    <property type="nucleotide sequence ID" value="NZ_JBQHQR010000004.1"/>
</dbReference>
<comment type="similarity">
    <text evidence="8">Belongs to the NAD kinase family.</text>
</comment>
<evidence type="ECO:0000256" key="2">
    <source>
        <dbReference type="ARBA" id="ARBA00022741"/>
    </source>
</evidence>
<dbReference type="Proteomes" id="UP000028542">
    <property type="component" value="Unassembled WGS sequence"/>
</dbReference>
<keyword evidence="3 8" id="KW-0418">Kinase</keyword>
<keyword evidence="6 8" id="KW-0520">NAD</keyword>
<evidence type="ECO:0000256" key="3">
    <source>
        <dbReference type="ARBA" id="ARBA00022777"/>
    </source>
</evidence>
<dbReference type="Gene3D" id="3.40.50.10330">
    <property type="entry name" value="Probable inorganic polyphosphate/atp-NAD kinase, domain 1"/>
    <property type="match status" value="1"/>
</dbReference>
<dbReference type="Gene3D" id="2.60.200.30">
    <property type="entry name" value="Probable inorganic polyphosphate/atp-NAD kinase, domain 2"/>
    <property type="match status" value="1"/>
</dbReference>
<comment type="catalytic activity">
    <reaction evidence="7 8">
        <text>NAD(+) + ATP = ADP + NADP(+) + H(+)</text>
        <dbReference type="Rhea" id="RHEA:18629"/>
        <dbReference type="ChEBI" id="CHEBI:15378"/>
        <dbReference type="ChEBI" id="CHEBI:30616"/>
        <dbReference type="ChEBI" id="CHEBI:57540"/>
        <dbReference type="ChEBI" id="CHEBI:58349"/>
        <dbReference type="ChEBI" id="CHEBI:456216"/>
        <dbReference type="EC" id="2.7.1.23"/>
    </reaction>
</comment>
<comment type="subcellular location">
    <subcellularLocation>
        <location evidence="8">Cytoplasm</location>
    </subcellularLocation>
</comment>
<keyword evidence="1 8" id="KW-0808">Transferase</keyword>
<feature type="binding site" evidence="8">
    <location>
        <begin position="175"/>
        <end position="180"/>
    </location>
    <ligand>
        <name>NAD(+)</name>
        <dbReference type="ChEBI" id="CHEBI:57540"/>
    </ligand>
</feature>
<evidence type="ECO:0000256" key="8">
    <source>
        <dbReference type="HAMAP-Rule" id="MF_00361"/>
    </source>
</evidence>
<gene>
    <name evidence="8" type="primary">nadK</name>
    <name evidence="9" type="ORF">IO99_01705</name>
</gene>
<evidence type="ECO:0000256" key="1">
    <source>
        <dbReference type="ARBA" id="ARBA00022679"/>
    </source>
</evidence>
<keyword evidence="8" id="KW-0963">Cytoplasm</keyword>
<dbReference type="PANTHER" id="PTHR20275:SF0">
    <property type="entry name" value="NAD KINASE"/>
    <property type="match status" value="1"/>
</dbReference>
<dbReference type="GO" id="GO:0003951">
    <property type="term" value="F:NAD+ kinase activity"/>
    <property type="evidence" value="ECO:0007669"/>
    <property type="project" value="UniProtKB-UniRule"/>
</dbReference>
<dbReference type="GO" id="GO:0005737">
    <property type="term" value="C:cytoplasm"/>
    <property type="evidence" value="ECO:0007669"/>
    <property type="project" value="UniProtKB-SubCell"/>
</dbReference>
<feature type="binding site" evidence="8">
    <location>
        <position position="66"/>
    </location>
    <ligand>
        <name>NAD(+)</name>
        <dbReference type="ChEBI" id="CHEBI:57540"/>
    </ligand>
</feature>
<feature type="binding site" evidence="8">
    <location>
        <position position="145"/>
    </location>
    <ligand>
        <name>NAD(+)</name>
        <dbReference type="ChEBI" id="CHEBI:57540"/>
    </ligand>
</feature>
<comment type="function">
    <text evidence="8">Involved in the regulation of the intracellular balance of NAD and NADP, and is a key enzyme in the biosynthesis of NADP. Catalyzes specifically the phosphorylation on 2'-hydroxyl of the adenosine moiety of NAD to yield NADP.</text>
</comment>
<keyword evidence="4 8" id="KW-0067">ATP-binding</keyword>
<dbReference type="InterPro" id="IPR017438">
    <property type="entry name" value="ATP-NAD_kinase_N"/>
</dbReference>
<protein>
    <recommendedName>
        <fullName evidence="8">NAD kinase</fullName>
        <ecNumber evidence="8">2.7.1.23</ecNumber>
    </recommendedName>
    <alternativeName>
        <fullName evidence="8">ATP-dependent NAD kinase</fullName>
    </alternativeName>
</protein>
<keyword evidence="10" id="KW-1185">Reference proteome</keyword>